<feature type="compositionally biased region" description="Acidic residues" evidence="1">
    <location>
        <begin position="35"/>
        <end position="45"/>
    </location>
</feature>
<reference evidence="2 3" key="1">
    <citation type="submission" date="2024-10" db="EMBL/GenBank/DDBJ databases">
        <title>Updated reference genomes for cyclostephanoid diatoms.</title>
        <authorList>
            <person name="Roberts W.R."/>
            <person name="Alverson A.J."/>
        </authorList>
    </citation>
    <scope>NUCLEOTIDE SEQUENCE [LARGE SCALE GENOMIC DNA]</scope>
    <source>
        <strain evidence="2 3">AJA010-31</strain>
    </source>
</reference>
<evidence type="ECO:0000313" key="2">
    <source>
        <dbReference type="EMBL" id="KAL3768277.1"/>
    </source>
</evidence>
<dbReference type="Proteomes" id="UP001530400">
    <property type="component" value="Unassembled WGS sequence"/>
</dbReference>
<evidence type="ECO:0000256" key="1">
    <source>
        <dbReference type="SAM" id="MobiDB-lite"/>
    </source>
</evidence>
<dbReference type="EMBL" id="JALLPJ020001350">
    <property type="protein sequence ID" value="KAL3768277.1"/>
    <property type="molecule type" value="Genomic_DNA"/>
</dbReference>
<comment type="caution">
    <text evidence="2">The sequence shown here is derived from an EMBL/GenBank/DDBJ whole genome shotgun (WGS) entry which is preliminary data.</text>
</comment>
<proteinExistence type="predicted"/>
<organism evidence="2 3">
    <name type="scientific">Cyclotella atomus</name>
    <dbReference type="NCBI Taxonomy" id="382360"/>
    <lineage>
        <taxon>Eukaryota</taxon>
        <taxon>Sar</taxon>
        <taxon>Stramenopiles</taxon>
        <taxon>Ochrophyta</taxon>
        <taxon>Bacillariophyta</taxon>
        <taxon>Coscinodiscophyceae</taxon>
        <taxon>Thalassiosirophycidae</taxon>
        <taxon>Stephanodiscales</taxon>
        <taxon>Stephanodiscaceae</taxon>
        <taxon>Cyclotella</taxon>
    </lineage>
</organism>
<accession>A0ABD3N167</accession>
<feature type="compositionally biased region" description="Basic and acidic residues" evidence="1">
    <location>
        <begin position="46"/>
        <end position="59"/>
    </location>
</feature>
<gene>
    <name evidence="2" type="ORF">ACHAWO_012387</name>
</gene>
<sequence>MFSRLAAREKQAKRDAARPKKSLPIAHVGGKSDEPIELDDDSDVEEVMKPKSTGKKETIEINFSDDESRAGFKPTSKKALTSCNDEVVDLT</sequence>
<name>A0ABD3N167_9STRA</name>
<protein>
    <submittedName>
        <fullName evidence="2">Uncharacterized protein</fullName>
    </submittedName>
</protein>
<evidence type="ECO:0000313" key="3">
    <source>
        <dbReference type="Proteomes" id="UP001530400"/>
    </source>
</evidence>
<keyword evidence="3" id="KW-1185">Reference proteome</keyword>
<feature type="region of interest" description="Disordered" evidence="1">
    <location>
        <begin position="1"/>
        <end position="75"/>
    </location>
</feature>
<dbReference type="AlphaFoldDB" id="A0ABD3N167"/>
<feature type="compositionally biased region" description="Basic and acidic residues" evidence="1">
    <location>
        <begin position="1"/>
        <end position="18"/>
    </location>
</feature>